<dbReference type="PROSITE" id="PS51219">
    <property type="entry name" value="DPCK"/>
    <property type="match status" value="1"/>
</dbReference>
<protein>
    <recommendedName>
        <fullName evidence="6 7">Dephospho-CoA kinase</fullName>
        <ecNumber evidence="6 7">2.7.1.24</ecNumber>
    </recommendedName>
    <alternativeName>
        <fullName evidence="6">Dephosphocoenzyme A kinase</fullName>
    </alternativeName>
</protein>
<dbReference type="PANTHER" id="PTHR10695">
    <property type="entry name" value="DEPHOSPHO-COA KINASE-RELATED"/>
    <property type="match status" value="1"/>
</dbReference>
<dbReference type="RefSeq" id="WP_286336122.1">
    <property type="nucleotide sequence ID" value="NZ_AP027370.1"/>
</dbReference>
<evidence type="ECO:0000256" key="3">
    <source>
        <dbReference type="ARBA" id="ARBA00022741"/>
    </source>
</evidence>
<evidence type="ECO:0000256" key="2">
    <source>
        <dbReference type="ARBA" id="ARBA00022679"/>
    </source>
</evidence>
<dbReference type="PANTHER" id="PTHR10695:SF46">
    <property type="entry name" value="BIFUNCTIONAL COENZYME A SYNTHASE-RELATED"/>
    <property type="match status" value="1"/>
</dbReference>
<evidence type="ECO:0000256" key="5">
    <source>
        <dbReference type="ARBA" id="ARBA00022993"/>
    </source>
</evidence>
<name>A0ABN6WWA5_9BACT</name>
<evidence type="ECO:0000256" key="4">
    <source>
        <dbReference type="ARBA" id="ARBA00022840"/>
    </source>
</evidence>
<keyword evidence="2 6" id="KW-0808">Transferase</keyword>
<keyword evidence="9" id="KW-1185">Reference proteome</keyword>
<comment type="function">
    <text evidence="6">Catalyzes the phosphorylation of the 3'-hydroxyl group of dephosphocoenzyme A to form coenzyme A.</text>
</comment>
<organism evidence="8 9">
    <name type="scientific">Hydrogenimonas cancrithermarum</name>
    <dbReference type="NCBI Taxonomy" id="2993563"/>
    <lineage>
        <taxon>Bacteria</taxon>
        <taxon>Pseudomonadati</taxon>
        <taxon>Campylobacterota</taxon>
        <taxon>Epsilonproteobacteria</taxon>
        <taxon>Campylobacterales</taxon>
        <taxon>Hydrogenimonadaceae</taxon>
        <taxon>Hydrogenimonas</taxon>
    </lineage>
</organism>
<dbReference type="InterPro" id="IPR027417">
    <property type="entry name" value="P-loop_NTPase"/>
</dbReference>
<dbReference type="Gene3D" id="3.40.50.300">
    <property type="entry name" value="P-loop containing nucleotide triphosphate hydrolases"/>
    <property type="match status" value="1"/>
</dbReference>
<dbReference type="Pfam" id="PF01121">
    <property type="entry name" value="CoaE"/>
    <property type="match status" value="1"/>
</dbReference>
<dbReference type="GO" id="GO:0016301">
    <property type="term" value="F:kinase activity"/>
    <property type="evidence" value="ECO:0007669"/>
    <property type="project" value="UniProtKB-KW"/>
</dbReference>
<comment type="catalytic activity">
    <reaction evidence="6">
        <text>3'-dephospho-CoA + ATP = ADP + CoA + H(+)</text>
        <dbReference type="Rhea" id="RHEA:18245"/>
        <dbReference type="ChEBI" id="CHEBI:15378"/>
        <dbReference type="ChEBI" id="CHEBI:30616"/>
        <dbReference type="ChEBI" id="CHEBI:57287"/>
        <dbReference type="ChEBI" id="CHEBI:57328"/>
        <dbReference type="ChEBI" id="CHEBI:456216"/>
        <dbReference type="EC" id="2.7.1.24"/>
    </reaction>
</comment>
<sequence>MAFKHAVALTGGIASGKSTACNLLKLYGLRIIDADAIARQILDDEADAVAELFGDEYVADGKVDRKRLGQLIFSDKEARKQLEVLLHPKIREEIVRQSEVQDRLGGPYIVDIPLFFETGSYPIEKVIVVYAPRETQKKRLIEREGLGEEEAEARLNAQIDIEEKRKKATWVIDNSQNLKHLQRETERIFNQITNSR</sequence>
<dbReference type="HAMAP" id="MF_00376">
    <property type="entry name" value="Dephospho_CoA_kinase"/>
    <property type="match status" value="1"/>
</dbReference>
<dbReference type="CDD" id="cd02022">
    <property type="entry name" value="DPCK"/>
    <property type="match status" value="1"/>
</dbReference>
<dbReference type="EC" id="2.7.1.24" evidence="6 7"/>
<dbReference type="InterPro" id="IPR001977">
    <property type="entry name" value="Depp_CoAkinase"/>
</dbReference>
<evidence type="ECO:0000256" key="7">
    <source>
        <dbReference type="NCBIfam" id="TIGR00152"/>
    </source>
</evidence>
<keyword evidence="4 6" id="KW-0067">ATP-binding</keyword>
<evidence type="ECO:0000256" key="1">
    <source>
        <dbReference type="ARBA" id="ARBA00009018"/>
    </source>
</evidence>
<evidence type="ECO:0000313" key="8">
    <source>
        <dbReference type="EMBL" id="BDY13153.1"/>
    </source>
</evidence>
<keyword evidence="6 8" id="KW-0418">Kinase</keyword>
<gene>
    <name evidence="6 8" type="primary">coaE</name>
    <name evidence="8" type="ORF">HCR_14650</name>
</gene>
<keyword evidence="5 6" id="KW-0173">Coenzyme A biosynthesis</keyword>
<comment type="subcellular location">
    <subcellularLocation>
        <location evidence="6">Cytoplasm</location>
    </subcellularLocation>
</comment>
<keyword evidence="6" id="KW-0963">Cytoplasm</keyword>
<evidence type="ECO:0000256" key="6">
    <source>
        <dbReference type="HAMAP-Rule" id="MF_00376"/>
    </source>
</evidence>
<reference evidence="8 9" key="1">
    <citation type="submission" date="2023-03" db="EMBL/GenBank/DDBJ databases">
        <title>Description of Hydrogenimonas sp. ISO32.</title>
        <authorList>
            <person name="Mino S."/>
            <person name="Fukazawa S."/>
            <person name="Sawabe T."/>
        </authorList>
    </citation>
    <scope>NUCLEOTIDE SEQUENCE [LARGE SCALE GENOMIC DNA]</scope>
    <source>
        <strain evidence="8 9">ISO32</strain>
    </source>
</reference>
<comment type="pathway">
    <text evidence="6">Cofactor biosynthesis; coenzyme A biosynthesis; CoA from (R)-pantothenate: step 5/5.</text>
</comment>
<proteinExistence type="inferred from homology"/>
<dbReference type="Proteomes" id="UP001321445">
    <property type="component" value="Chromosome"/>
</dbReference>
<comment type="similarity">
    <text evidence="1 6">Belongs to the CoaE family.</text>
</comment>
<keyword evidence="3 6" id="KW-0547">Nucleotide-binding</keyword>
<evidence type="ECO:0000313" key="9">
    <source>
        <dbReference type="Proteomes" id="UP001321445"/>
    </source>
</evidence>
<dbReference type="EMBL" id="AP027370">
    <property type="protein sequence ID" value="BDY13153.1"/>
    <property type="molecule type" value="Genomic_DNA"/>
</dbReference>
<feature type="binding site" evidence="6">
    <location>
        <begin position="14"/>
        <end position="19"/>
    </location>
    <ligand>
        <name>ATP</name>
        <dbReference type="ChEBI" id="CHEBI:30616"/>
    </ligand>
</feature>
<dbReference type="SUPFAM" id="SSF52540">
    <property type="entry name" value="P-loop containing nucleoside triphosphate hydrolases"/>
    <property type="match status" value="1"/>
</dbReference>
<accession>A0ABN6WWA5</accession>
<dbReference type="NCBIfam" id="TIGR00152">
    <property type="entry name" value="dephospho-CoA kinase"/>
    <property type="match status" value="1"/>
</dbReference>